<proteinExistence type="predicted"/>
<dbReference type="EMBL" id="QZCG01000010">
    <property type="protein sequence ID" value="RJE83795.1"/>
    <property type="molecule type" value="Genomic_DNA"/>
</dbReference>
<organism evidence="2 3">
    <name type="scientific">Paracoccus onubensis</name>
    <dbReference type="NCBI Taxonomy" id="1675788"/>
    <lineage>
        <taxon>Bacteria</taxon>
        <taxon>Pseudomonadati</taxon>
        <taxon>Pseudomonadota</taxon>
        <taxon>Alphaproteobacteria</taxon>
        <taxon>Rhodobacterales</taxon>
        <taxon>Paracoccaceae</taxon>
        <taxon>Paracoccus</taxon>
    </lineage>
</organism>
<name>A0A418SS40_9RHOB</name>
<sequence length="139" mass="15743">MESESPPDASAHDTIPELRAAGLVHRARGWRHNNVEPDRLRQILCRHDERLVSRQLAMSYEKKRIILEPNELSPGAAGKYVDLCEFADESLKIAKDGIPLPYTMFDKEPRVTHAAITENKRLGGNCRQQNDRKESTPGN</sequence>
<dbReference type="AlphaFoldDB" id="A0A418SS40"/>
<evidence type="ECO:0000313" key="3">
    <source>
        <dbReference type="Proteomes" id="UP000284202"/>
    </source>
</evidence>
<evidence type="ECO:0000313" key="2">
    <source>
        <dbReference type="EMBL" id="RJE83795.1"/>
    </source>
</evidence>
<evidence type="ECO:0000256" key="1">
    <source>
        <dbReference type="SAM" id="MobiDB-lite"/>
    </source>
</evidence>
<feature type="compositionally biased region" description="Basic and acidic residues" evidence="1">
    <location>
        <begin position="129"/>
        <end position="139"/>
    </location>
</feature>
<feature type="region of interest" description="Disordered" evidence="1">
    <location>
        <begin position="117"/>
        <end position="139"/>
    </location>
</feature>
<dbReference type="Proteomes" id="UP000284202">
    <property type="component" value="Unassembled WGS sequence"/>
</dbReference>
<keyword evidence="3" id="KW-1185">Reference proteome</keyword>
<protein>
    <submittedName>
        <fullName evidence="2">Uncharacterized protein</fullName>
    </submittedName>
</protein>
<accession>A0A418SS40</accession>
<comment type="caution">
    <text evidence="2">The sequence shown here is derived from an EMBL/GenBank/DDBJ whole genome shotgun (WGS) entry which is preliminary data.</text>
</comment>
<reference evidence="3" key="1">
    <citation type="submission" date="2018-09" db="EMBL/GenBank/DDBJ databases">
        <title>Acidovorax cavernicola nov. sp. isolated from Gruta de las Maravillas (Aracena, Spain).</title>
        <authorList>
            <person name="Jurado V."/>
            <person name="Gutierrez-Patricio S."/>
            <person name="Gonzalez-Pimentel J.L."/>
            <person name="Miller A.Z."/>
            <person name="Laiz L."/>
            <person name="Saiz-Jimenez C."/>
        </authorList>
    </citation>
    <scope>NUCLEOTIDE SEQUENCE [LARGE SCALE GENOMIC DNA]</scope>
    <source>
        <strain evidence="3">1011MAR3C25</strain>
    </source>
</reference>
<gene>
    <name evidence="2" type="ORF">D3P04_15510</name>
</gene>